<protein>
    <submittedName>
        <fullName evidence="3">S8 family peptidase</fullName>
    </submittedName>
</protein>
<evidence type="ECO:0000256" key="1">
    <source>
        <dbReference type="SAM" id="MobiDB-lite"/>
    </source>
</evidence>
<dbReference type="Pfam" id="PF00082">
    <property type="entry name" value="Peptidase_S8"/>
    <property type="match status" value="1"/>
</dbReference>
<evidence type="ECO:0000313" key="4">
    <source>
        <dbReference type="Proteomes" id="UP000670527"/>
    </source>
</evidence>
<feature type="domain" description="Peptidase S8/S53" evidence="2">
    <location>
        <begin position="285"/>
        <end position="545"/>
    </location>
</feature>
<feature type="compositionally biased region" description="Basic and acidic residues" evidence="1">
    <location>
        <begin position="1"/>
        <end position="23"/>
    </location>
</feature>
<evidence type="ECO:0000313" key="3">
    <source>
        <dbReference type="EMBL" id="MBO3272973.1"/>
    </source>
</evidence>
<dbReference type="CDD" id="cd04847">
    <property type="entry name" value="Peptidases_S8_Subtilisin_like_2"/>
    <property type="match status" value="1"/>
</dbReference>
<feature type="region of interest" description="Disordered" evidence="1">
    <location>
        <begin position="1"/>
        <end position="29"/>
    </location>
</feature>
<evidence type="ECO:0000259" key="2">
    <source>
        <dbReference type="Pfam" id="PF00082"/>
    </source>
</evidence>
<keyword evidence="4" id="KW-1185">Reference proteome</keyword>
<dbReference type="RefSeq" id="WP_208309138.1">
    <property type="nucleotide sequence ID" value="NZ_JAGETX010000021.1"/>
</dbReference>
<proteinExistence type="predicted"/>
<dbReference type="Proteomes" id="UP000670527">
    <property type="component" value="Unassembled WGS sequence"/>
</dbReference>
<dbReference type="InterPro" id="IPR000209">
    <property type="entry name" value="Peptidase_S8/S53_dom"/>
</dbReference>
<reference evidence="3 4" key="1">
    <citation type="submission" date="2021-03" db="EMBL/GenBank/DDBJ databases">
        <authorList>
            <person name="Kim M.K."/>
        </authorList>
    </citation>
    <scope>NUCLEOTIDE SEQUENCE [LARGE SCALE GENOMIC DNA]</scope>
    <source>
        <strain evidence="3 4">BT507</strain>
    </source>
</reference>
<organism evidence="3 4">
    <name type="scientific">Hymenobacter defluvii</name>
    <dbReference type="NCBI Taxonomy" id="2054411"/>
    <lineage>
        <taxon>Bacteria</taxon>
        <taxon>Pseudomonadati</taxon>
        <taxon>Bacteroidota</taxon>
        <taxon>Cytophagia</taxon>
        <taxon>Cytophagales</taxon>
        <taxon>Hymenobacteraceae</taxon>
        <taxon>Hymenobacter</taxon>
    </lineage>
</organism>
<dbReference type="SUPFAM" id="SSF52743">
    <property type="entry name" value="Subtilisin-like"/>
    <property type="match status" value="1"/>
</dbReference>
<gene>
    <name evidence="3" type="ORF">J4D97_20150</name>
</gene>
<accession>A0ABS3TH68</accession>
<name>A0ABS3TH68_9BACT</name>
<dbReference type="InterPro" id="IPR034074">
    <property type="entry name" value="Y4bN_pept_dom"/>
</dbReference>
<comment type="caution">
    <text evidence="3">The sequence shown here is derived from an EMBL/GenBank/DDBJ whole genome shotgun (WGS) entry which is preliminary data.</text>
</comment>
<dbReference type="InterPro" id="IPR036852">
    <property type="entry name" value="Peptidase_S8/S53_dom_sf"/>
</dbReference>
<dbReference type="EMBL" id="JAGETX010000021">
    <property type="protein sequence ID" value="MBO3272973.1"/>
    <property type="molecule type" value="Genomic_DNA"/>
</dbReference>
<dbReference type="Gene3D" id="3.40.50.200">
    <property type="entry name" value="Peptidase S8/S53 domain"/>
    <property type="match status" value="1"/>
</dbReference>
<sequence length="792" mass="88363">MADEKLPIKLFSKREDQDERRTEGGGSGDLPNWVLPNEELIAKAGAFRQALTKTAQVIATRPPEREFIPAVVRVAFKSDALAKGHRAEIGRLFNRRNEYNFIGLSEDLELLLRVDSAEHLAFINQNLEQATAFPVGISAIEEIEAFSPEVELPADAETALKIKLVNYQDRQLNNVVERVFEQDLAELGIEVVRKTKYSSGLTVFKIRHVRPDALEQLQEFEALYSITPMPNYSVGLDGSGEEPSVPVKEPIPGQTYPTIGMLDSGIAPIAHLRPWLEARRFTVYDEEDTHRGHGTFVAGVALYGDELERQPWVNTGAAYLLDATVFPNPQVPIDEDELIENIQNAVRRHSDVKIWNLSLGSRTECHALEFSDFGKALDALQEQYDVLICKSAGNCDNFKYRQPKRRIPNSADSIRSLVVGSIAHAQRPHDLARVGYPSPFSRTGFGPNNLVKPDLTHYGGNGGLLPDGTVTQTGVSSFSITGGVVQQIGTSFSTPRVTALLAGLNHRLAEDFDPLLLKALLIHSAKYPADLDLEPADRLKEMGYGRPGSLDEIIYNTPHEITLILRDTIVRSSFIEIFDFPFPDELVNEDGQYYGEVILTLVAGAKLDGTQGAEYCQSNIKVAFGTYDTLSDRDMTKPGILNPNKREGGLNVLLASNYAQRFQRHLDNPFTPERQLRSYQGKFHPVKKYAVNLGEMTESKRRNGLTAPKRWFLKLEGLFAQAAEIAADQDGEELSQDFALIITIRDPRRQHDVYSSVTRSLVDNNFQHSNVRLRNEVQINLRNSLGDSETTT</sequence>